<comment type="subcellular location">
    <subcellularLocation>
        <location evidence="1">Nucleus</location>
    </subcellularLocation>
</comment>
<reference evidence="5 6" key="1">
    <citation type="journal article" date="2014" name="Nat. Genet.">
        <title>Genome sequence of the hot pepper provides insights into the evolution of pungency in Capsicum species.</title>
        <authorList>
            <person name="Kim S."/>
            <person name="Park M."/>
            <person name="Yeom S.I."/>
            <person name="Kim Y.M."/>
            <person name="Lee J.M."/>
            <person name="Lee H.A."/>
            <person name="Seo E."/>
            <person name="Choi J."/>
            <person name="Cheong K."/>
            <person name="Kim K.T."/>
            <person name="Jung K."/>
            <person name="Lee G.W."/>
            <person name="Oh S.K."/>
            <person name="Bae C."/>
            <person name="Kim S.B."/>
            <person name="Lee H.Y."/>
            <person name="Kim S.Y."/>
            <person name="Kim M.S."/>
            <person name="Kang B.C."/>
            <person name="Jo Y.D."/>
            <person name="Yang H.B."/>
            <person name="Jeong H.J."/>
            <person name="Kang W.H."/>
            <person name="Kwon J.K."/>
            <person name="Shin C."/>
            <person name="Lim J.Y."/>
            <person name="Park J.H."/>
            <person name="Huh J.H."/>
            <person name="Kim J.S."/>
            <person name="Kim B.D."/>
            <person name="Cohen O."/>
            <person name="Paran I."/>
            <person name="Suh M.C."/>
            <person name="Lee S.B."/>
            <person name="Kim Y.K."/>
            <person name="Shin Y."/>
            <person name="Noh S.J."/>
            <person name="Park J."/>
            <person name="Seo Y.S."/>
            <person name="Kwon S.Y."/>
            <person name="Kim H.A."/>
            <person name="Park J.M."/>
            <person name="Kim H.J."/>
            <person name="Choi S.B."/>
            <person name="Bosland P.W."/>
            <person name="Reeves G."/>
            <person name="Jo S.H."/>
            <person name="Lee B.W."/>
            <person name="Cho H.T."/>
            <person name="Choi H.S."/>
            <person name="Lee M.S."/>
            <person name="Yu Y."/>
            <person name="Do Choi Y."/>
            <person name="Park B.S."/>
            <person name="van Deynze A."/>
            <person name="Ashrafi H."/>
            <person name="Hill T."/>
            <person name="Kim W.T."/>
            <person name="Pai H.S."/>
            <person name="Ahn H.K."/>
            <person name="Yeam I."/>
            <person name="Giovannoni J.J."/>
            <person name="Rose J.K."/>
            <person name="Sorensen I."/>
            <person name="Lee S.J."/>
            <person name="Kim R.W."/>
            <person name="Choi I.Y."/>
            <person name="Choi B.S."/>
            <person name="Lim J.S."/>
            <person name="Lee Y.H."/>
            <person name="Choi D."/>
        </authorList>
    </citation>
    <scope>NUCLEOTIDE SEQUENCE [LARGE SCALE GENOMIC DNA]</scope>
    <source>
        <strain evidence="6">cv. CM334</strain>
    </source>
</reference>
<comment type="caution">
    <text evidence="5">The sequence shown here is derived from an EMBL/GenBank/DDBJ whole genome shotgun (WGS) entry which is preliminary data.</text>
</comment>
<keyword evidence="3" id="KW-0539">Nucleus</keyword>
<gene>
    <name evidence="5" type="ORF">T459_19142</name>
</gene>
<protein>
    <recommendedName>
        <fullName evidence="4">Nucleoporin Nup133/Nup155-like N-terminal domain-containing protein</fullName>
    </recommendedName>
</protein>
<sequence length="182" mass="20215">MSGDNEIVMRDVTNAGLVVSDRIGRDVSLRIDLEDALEASRYASHPYTAQPREWPPLVEVVDSWELPAVLIERYNASSGEGTALCGIFPEIRRAWASVDNTLFLWRFDKWDGHCPEYSGDEQAICVVGLAKVKPGIFVEAIQYLLILATPVERENQCSGKRDAEKSNKALHHALCDATASLK</sequence>
<dbReference type="Proteomes" id="UP000222542">
    <property type="component" value="Unassembled WGS sequence"/>
</dbReference>
<dbReference type="EMBL" id="AYRZ02000007">
    <property type="protein sequence ID" value="PHT75620.1"/>
    <property type="molecule type" value="Genomic_DNA"/>
</dbReference>
<dbReference type="OMA" id="EQAICAT"/>
<evidence type="ECO:0000313" key="6">
    <source>
        <dbReference type="Proteomes" id="UP000222542"/>
    </source>
</evidence>
<evidence type="ECO:0000256" key="1">
    <source>
        <dbReference type="ARBA" id="ARBA00004123"/>
    </source>
</evidence>
<reference evidence="5 6" key="2">
    <citation type="journal article" date="2017" name="Genome Biol.">
        <title>New reference genome sequences of hot pepper reveal the massive evolution of plant disease-resistance genes by retroduplication.</title>
        <authorList>
            <person name="Kim S."/>
            <person name="Park J."/>
            <person name="Yeom S.I."/>
            <person name="Kim Y.M."/>
            <person name="Seo E."/>
            <person name="Kim K.T."/>
            <person name="Kim M.S."/>
            <person name="Lee J.M."/>
            <person name="Cheong K."/>
            <person name="Shin H.S."/>
            <person name="Kim S.B."/>
            <person name="Han K."/>
            <person name="Lee J."/>
            <person name="Park M."/>
            <person name="Lee H.A."/>
            <person name="Lee H.Y."/>
            <person name="Lee Y."/>
            <person name="Oh S."/>
            <person name="Lee J.H."/>
            <person name="Choi E."/>
            <person name="Choi E."/>
            <person name="Lee S.E."/>
            <person name="Jeon J."/>
            <person name="Kim H."/>
            <person name="Choi G."/>
            <person name="Song H."/>
            <person name="Lee J."/>
            <person name="Lee S.C."/>
            <person name="Kwon J.K."/>
            <person name="Lee H.Y."/>
            <person name="Koo N."/>
            <person name="Hong Y."/>
            <person name="Kim R.W."/>
            <person name="Kang W.H."/>
            <person name="Huh J.H."/>
            <person name="Kang B.C."/>
            <person name="Yang T.J."/>
            <person name="Lee Y.H."/>
            <person name="Bennetzen J.L."/>
            <person name="Choi D."/>
        </authorList>
    </citation>
    <scope>NUCLEOTIDE SEQUENCE [LARGE SCALE GENOMIC DNA]</scope>
    <source>
        <strain evidence="6">cv. CM334</strain>
    </source>
</reference>
<dbReference type="PANTHER" id="PTHR10350">
    <property type="entry name" value="NUCLEAR PORE COMPLEX PROTEIN NUP155"/>
    <property type="match status" value="1"/>
</dbReference>
<dbReference type="GO" id="GO:0017056">
    <property type="term" value="F:structural constituent of nuclear pore"/>
    <property type="evidence" value="ECO:0007669"/>
    <property type="project" value="InterPro"/>
</dbReference>
<name>A0A2G2Z0S5_CAPAN</name>
<evidence type="ECO:0000259" key="4">
    <source>
        <dbReference type="Pfam" id="PF08801"/>
    </source>
</evidence>
<dbReference type="GO" id="GO:0005643">
    <property type="term" value="C:nuclear pore"/>
    <property type="evidence" value="ECO:0007669"/>
    <property type="project" value="InterPro"/>
</dbReference>
<evidence type="ECO:0000313" key="5">
    <source>
        <dbReference type="EMBL" id="PHT75620.1"/>
    </source>
</evidence>
<dbReference type="STRING" id="4072.A0A2G2Z0S5"/>
<accession>A0A2G2Z0S5</accession>
<proteinExistence type="predicted"/>
<dbReference type="AlphaFoldDB" id="A0A2G2Z0S5"/>
<feature type="domain" description="Nucleoporin Nup133/Nup155-like N-terminal" evidence="4">
    <location>
        <begin position="54"/>
        <end position="152"/>
    </location>
</feature>
<organism evidence="5 6">
    <name type="scientific">Capsicum annuum</name>
    <name type="common">Capsicum pepper</name>
    <dbReference type="NCBI Taxonomy" id="4072"/>
    <lineage>
        <taxon>Eukaryota</taxon>
        <taxon>Viridiplantae</taxon>
        <taxon>Streptophyta</taxon>
        <taxon>Embryophyta</taxon>
        <taxon>Tracheophyta</taxon>
        <taxon>Spermatophyta</taxon>
        <taxon>Magnoliopsida</taxon>
        <taxon>eudicotyledons</taxon>
        <taxon>Gunneridae</taxon>
        <taxon>Pentapetalae</taxon>
        <taxon>asterids</taxon>
        <taxon>lamiids</taxon>
        <taxon>Solanales</taxon>
        <taxon>Solanaceae</taxon>
        <taxon>Solanoideae</taxon>
        <taxon>Capsiceae</taxon>
        <taxon>Capsicum</taxon>
    </lineage>
</organism>
<dbReference type="PANTHER" id="PTHR10350:SF6">
    <property type="entry name" value="NUCLEAR PORE COMPLEX PROTEIN NUP155"/>
    <property type="match status" value="1"/>
</dbReference>
<keyword evidence="6" id="KW-1185">Reference proteome</keyword>
<dbReference type="InterPro" id="IPR014908">
    <property type="entry name" value="Nucleoporin_Nup133/Nup155_N"/>
</dbReference>
<dbReference type="Pfam" id="PF08801">
    <property type="entry name" value="Nucleoporin_N"/>
    <property type="match status" value="1"/>
</dbReference>
<keyword evidence="2" id="KW-0813">Transport</keyword>
<dbReference type="Gramene" id="PHT75620">
    <property type="protein sequence ID" value="PHT75620"/>
    <property type="gene ID" value="T459_19142"/>
</dbReference>
<evidence type="ECO:0000256" key="2">
    <source>
        <dbReference type="ARBA" id="ARBA00022448"/>
    </source>
</evidence>
<evidence type="ECO:0000256" key="3">
    <source>
        <dbReference type="ARBA" id="ARBA00023242"/>
    </source>
</evidence>
<dbReference type="InterPro" id="IPR004870">
    <property type="entry name" value="Nucleoporin_Nup155"/>
</dbReference>